<dbReference type="RefSeq" id="WP_070246019.1">
    <property type="nucleotide sequence ID" value="NZ_LROM01000029.1"/>
</dbReference>
<feature type="compositionally biased region" description="Low complexity" evidence="4">
    <location>
        <begin position="384"/>
        <end position="399"/>
    </location>
</feature>
<dbReference type="CDD" id="cd14014">
    <property type="entry name" value="STKc_PknB_like"/>
    <property type="match status" value="1"/>
</dbReference>
<dbReference type="SUPFAM" id="SSF56436">
    <property type="entry name" value="C-type lectin-like"/>
    <property type="match status" value="1"/>
</dbReference>
<keyword evidence="6" id="KW-0418">Kinase</keyword>
<dbReference type="SUPFAM" id="SSF56112">
    <property type="entry name" value="Protein kinase-like (PK-like)"/>
    <property type="match status" value="1"/>
</dbReference>
<keyword evidence="7" id="KW-1185">Reference proteome</keyword>
<dbReference type="PANTHER" id="PTHR23150">
    <property type="entry name" value="SULFATASE MODIFYING FACTOR 1, 2"/>
    <property type="match status" value="1"/>
</dbReference>
<evidence type="ECO:0000313" key="7">
    <source>
        <dbReference type="Proteomes" id="UP000175989"/>
    </source>
</evidence>
<dbReference type="InterPro" id="IPR017441">
    <property type="entry name" value="Protein_kinase_ATP_BS"/>
</dbReference>
<dbReference type="AlphaFoldDB" id="A0A1E7X730"/>
<feature type="region of interest" description="Disordered" evidence="4">
    <location>
        <begin position="469"/>
        <end position="509"/>
    </location>
</feature>
<dbReference type="Pfam" id="PF00069">
    <property type="entry name" value="Pkinase"/>
    <property type="match status" value="1"/>
</dbReference>
<dbReference type="EMBL" id="LROM01000029">
    <property type="protein sequence ID" value="OFA08899.1"/>
    <property type="molecule type" value="Genomic_DNA"/>
</dbReference>
<accession>A0A1E7X730</accession>
<dbReference type="Proteomes" id="UP000175989">
    <property type="component" value="Unassembled WGS sequence"/>
</dbReference>
<evidence type="ECO:0000256" key="1">
    <source>
        <dbReference type="ARBA" id="ARBA00022741"/>
    </source>
</evidence>
<keyword evidence="6" id="KW-0808">Transferase</keyword>
<dbReference type="InterPro" id="IPR051043">
    <property type="entry name" value="Sulfatase_Mod_Factor_Kinase"/>
</dbReference>
<feature type="compositionally biased region" description="Basic and acidic residues" evidence="4">
    <location>
        <begin position="469"/>
        <end position="483"/>
    </location>
</feature>
<dbReference type="Gene3D" id="3.30.200.20">
    <property type="entry name" value="Phosphorylase Kinase, domain 1"/>
    <property type="match status" value="1"/>
</dbReference>
<evidence type="ECO:0000256" key="3">
    <source>
        <dbReference type="PROSITE-ProRule" id="PRU10141"/>
    </source>
</evidence>
<dbReference type="Gene3D" id="1.10.510.10">
    <property type="entry name" value="Transferase(Phosphotransferase) domain 1"/>
    <property type="match status" value="1"/>
</dbReference>
<feature type="region of interest" description="Disordered" evidence="4">
    <location>
        <begin position="340"/>
        <end position="399"/>
    </location>
</feature>
<dbReference type="InterPro" id="IPR016187">
    <property type="entry name" value="CTDL_fold"/>
</dbReference>
<evidence type="ECO:0000256" key="2">
    <source>
        <dbReference type="ARBA" id="ARBA00022840"/>
    </source>
</evidence>
<gene>
    <name evidence="6" type="primary">spk1</name>
    <name evidence="6" type="ORF">DUPY_03910</name>
</gene>
<dbReference type="InterPro" id="IPR000719">
    <property type="entry name" value="Prot_kinase_dom"/>
</dbReference>
<evidence type="ECO:0000313" key="6">
    <source>
        <dbReference type="EMBL" id="OFA08899.1"/>
    </source>
</evidence>
<protein>
    <submittedName>
        <fullName evidence="6">Serine/threonine-protein kinase PK-1</fullName>
        <ecNumber evidence="6">2.7.11.1</ecNumber>
    </submittedName>
</protein>
<dbReference type="PROSITE" id="PS00108">
    <property type="entry name" value="PROTEIN_KINASE_ST"/>
    <property type="match status" value="1"/>
</dbReference>
<dbReference type="GO" id="GO:0005524">
    <property type="term" value="F:ATP binding"/>
    <property type="evidence" value="ECO:0007669"/>
    <property type="project" value="UniProtKB-UniRule"/>
</dbReference>
<dbReference type="SMART" id="SM00220">
    <property type="entry name" value="S_TKc"/>
    <property type="match status" value="1"/>
</dbReference>
<dbReference type="GO" id="GO:0004674">
    <property type="term" value="F:protein serine/threonine kinase activity"/>
    <property type="evidence" value="ECO:0007669"/>
    <property type="project" value="UniProtKB-EC"/>
</dbReference>
<proteinExistence type="predicted"/>
<feature type="compositionally biased region" description="Basic and acidic residues" evidence="4">
    <location>
        <begin position="348"/>
        <end position="370"/>
    </location>
</feature>
<feature type="binding site" evidence="3">
    <location>
        <position position="110"/>
    </location>
    <ligand>
        <name>ATP</name>
        <dbReference type="ChEBI" id="CHEBI:30616"/>
    </ligand>
</feature>
<organism evidence="6 7">
    <name type="scientific">Duganella phyllosphaerae</name>
    <dbReference type="NCBI Taxonomy" id="762836"/>
    <lineage>
        <taxon>Bacteria</taxon>
        <taxon>Pseudomonadati</taxon>
        <taxon>Pseudomonadota</taxon>
        <taxon>Betaproteobacteria</taxon>
        <taxon>Burkholderiales</taxon>
        <taxon>Oxalobacteraceae</taxon>
        <taxon>Telluria group</taxon>
        <taxon>Duganella</taxon>
    </lineage>
</organism>
<dbReference type="InterPro" id="IPR005532">
    <property type="entry name" value="SUMF_dom"/>
</dbReference>
<dbReference type="EC" id="2.7.11.1" evidence="6"/>
<reference evidence="7" key="1">
    <citation type="journal article" date="2016" name="Front. Microbiol.">
        <title>Molecular Keys to the Janthinobacterium and Duganella spp. Interaction with the Plant Pathogen Fusarium graminearum.</title>
        <authorList>
            <person name="Haack F.S."/>
            <person name="Poehlein A."/>
            <person name="Kroger C."/>
            <person name="Voigt C.A."/>
            <person name="Piepenbring M."/>
            <person name="Bode H.B."/>
            <person name="Daniel R."/>
            <person name="Schafer W."/>
            <person name="Streit W.R."/>
        </authorList>
    </citation>
    <scope>NUCLEOTIDE SEQUENCE [LARGE SCALE GENOMIC DNA]</scope>
    <source>
        <strain evidence="7">T54</strain>
    </source>
</reference>
<dbReference type="Gene3D" id="3.90.1580.10">
    <property type="entry name" value="paralog of FGE (formylglycine-generating enzyme)"/>
    <property type="match status" value="1"/>
</dbReference>
<dbReference type="OrthoDB" id="9768004at2"/>
<keyword evidence="2 3" id="KW-0067">ATP-binding</keyword>
<dbReference type="PATRIC" id="fig|762836.4.peg.416"/>
<dbReference type="InterPro" id="IPR008271">
    <property type="entry name" value="Ser/Thr_kinase_AS"/>
</dbReference>
<name>A0A1E7X730_9BURK</name>
<dbReference type="Pfam" id="PF03781">
    <property type="entry name" value="FGE-sulfatase"/>
    <property type="match status" value="1"/>
</dbReference>
<dbReference type="GO" id="GO:0120147">
    <property type="term" value="F:formylglycine-generating oxidase activity"/>
    <property type="evidence" value="ECO:0007669"/>
    <property type="project" value="TreeGrafter"/>
</dbReference>
<sequence length="797" mass="88888">MMQTARDKIRELRALHEDGLLSLQEFDRRKNAILDAEYAPPGGAAAPTAPIHAPRQGTELGLMTGQEIGPQHRRYRLERLIGMGGMGQVWQATDLATHAELGHSETVALKILPPQLTQSATHAKLLIEEATQARRLAHENIVRVYEWAQDPATSSYFIIMEYLEGQDLDAYLAQQGSLALDAVFRLLAPVGDALAYAWDKHKLVHRDLKPGNVFLTQKGEVKLLDFGIASRARNAGSSLGLQTPNAGTVGYRAPEAGVHQRQPSPRLDVYAVAVMIYQLLEGRVPFDDLRPADFQPSAPKGLNERQWQVLQQGFAIVAERRQASVTELLASLRDAAGPSAAELAEQAAQREQERERAQQEQQRRQQREQQEQQQQLVREREQAAQRQQQEAEQAAAQAEQARLAERERVVQAAELAARREAEARAAAIEKVRLDQQRRALEAKQRAEAEAAALARKQVLREQLAARRDADARQAREEREEQQRKAAQLKAEAAYRAEQDRHRKQQAERHAAELAALIPSPASPVADASGVLRDRFADGSGAGPDLVLIPTGRFQMGSHEVEQAAAIKAGAEKKWLQREGPQHWVGIAYSFAMGRYPVTVGQWRQFARATGWESQSDVDWQAPGFAQDDLHPVVGVSWHDVQRYLRWLSEQTGQTYRLPSEAEWEYACRAGTKTAFSFGDTIGTDQANYDGNYVYNGGPRGEFRQGTTRVNAFQPNPWGLFDMHGNVWEWTQDAVHDTYDGAPADGSAWEAGGDQARRILRGGSWLYNPRYLRAAVRNGYSALLANDIVGFRVARKLA</sequence>
<comment type="caution">
    <text evidence="6">The sequence shown here is derived from an EMBL/GenBank/DDBJ whole genome shotgun (WGS) entry which is preliminary data.</text>
</comment>
<dbReference type="PROSITE" id="PS00107">
    <property type="entry name" value="PROTEIN_KINASE_ATP"/>
    <property type="match status" value="1"/>
</dbReference>
<feature type="compositionally biased region" description="Basic and acidic residues" evidence="4">
    <location>
        <begin position="492"/>
        <end position="509"/>
    </location>
</feature>
<evidence type="ECO:0000256" key="4">
    <source>
        <dbReference type="SAM" id="MobiDB-lite"/>
    </source>
</evidence>
<evidence type="ECO:0000259" key="5">
    <source>
        <dbReference type="PROSITE" id="PS50011"/>
    </source>
</evidence>
<dbReference type="InterPro" id="IPR042095">
    <property type="entry name" value="SUMF_sf"/>
</dbReference>
<dbReference type="PANTHER" id="PTHR23150:SF19">
    <property type="entry name" value="FORMYLGLYCINE-GENERATING ENZYME"/>
    <property type="match status" value="1"/>
</dbReference>
<keyword evidence="1 3" id="KW-0547">Nucleotide-binding</keyword>
<dbReference type="InterPro" id="IPR011009">
    <property type="entry name" value="Kinase-like_dom_sf"/>
</dbReference>
<feature type="domain" description="Protein kinase" evidence="5">
    <location>
        <begin position="75"/>
        <end position="349"/>
    </location>
</feature>
<dbReference type="PROSITE" id="PS50011">
    <property type="entry name" value="PROTEIN_KINASE_DOM"/>
    <property type="match status" value="1"/>
</dbReference>